<reference evidence="1 2" key="2">
    <citation type="submission" date="2014-03" db="EMBL/GenBank/DDBJ databases">
        <title>The Genome Sequence of Anncaliia algerae insect isolate PRA339.</title>
        <authorList>
            <consortium name="The Broad Institute Genome Sequencing Platform"/>
            <consortium name="The Broad Institute Genome Sequencing Center for Infectious Disease"/>
            <person name="Cuomo C."/>
            <person name="Becnel J."/>
            <person name="Sanscrainte N."/>
            <person name="Walker B."/>
            <person name="Young S.K."/>
            <person name="Zeng Q."/>
            <person name="Gargeya S."/>
            <person name="Fitzgerald M."/>
            <person name="Haas B."/>
            <person name="Abouelleil A."/>
            <person name="Alvarado L."/>
            <person name="Arachchi H.M."/>
            <person name="Berlin A.M."/>
            <person name="Chapman S.B."/>
            <person name="Dewar J."/>
            <person name="Goldberg J."/>
            <person name="Griggs A."/>
            <person name="Gujja S."/>
            <person name="Hansen M."/>
            <person name="Howarth C."/>
            <person name="Imamovic A."/>
            <person name="Larimer J."/>
            <person name="McCowan C."/>
            <person name="Murphy C."/>
            <person name="Neiman D."/>
            <person name="Pearson M."/>
            <person name="Priest M."/>
            <person name="Roberts A."/>
            <person name="Saif S."/>
            <person name="Shea T."/>
            <person name="Sisk P."/>
            <person name="Sykes S."/>
            <person name="Wortman J."/>
            <person name="Nusbaum C."/>
            <person name="Birren B."/>
        </authorList>
    </citation>
    <scope>NUCLEOTIDE SEQUENCE [LARGE SCALE GENOMIC DNA]</scope>
    <source>
        <strain evidence="1 2">PRA339</strain>
    </source>
</reference>
<organism evidence="1 2">
    <name type="scientific">Anncaliia algerae PRA339</name>
    <dbReference type="NCBI Taxonomy" id="1288291"/>
    <lineage>
        <taxon>Eukaryota</taxon>
        <taxon>Fungi</taxon>
        <taxon>Fungi incertae sedis</taxon>
        <taxon>Microsporidia</taxon>
        <taxon>Tubulinosematoidea</taxon>
        <taxon>Tubulinosematidae</taxon>
        <taxon>Anncaliia</taxon>
    </lineage>
</organism>
<name>A0A059EXX6_9MICR</name>
<dbReference type="AlphaFoldDB" id="A0A059EXX6"/>
<dbReference type="HOGENOM" id="CLU_044348_4_3_1"/>
<gene>
    <name evidence="1" type="ORF">H312_02812</name>
</gene>
<keyword evidence="2" id="KW-1185">Reference proteome</keyword>
<reference evidence="2" key="1">
    <citation type="submission" date="2013-02" db="EMBL/GenBank/DDBJ databases">
        <authorList>
            <consortium name="The Broad Institute Genome Sequencing Platform"/>
            <person name="Cuomo C."/>
            <person name="Becnel J."/>
            <person name="Sanscrainte N."/>
            <person name="Walker B."/>
            <person name="Young S.K."/>
            <person name="Zeng Q."/>
            <person name="Gargeya S."/>
            <person name="Fitzgerald M."/>
            <person name="Haas B."/>
            <person name="Abouelleil A."/>
            <person name="Alvarado L."/>
            <person name="Arachchi H.M."/>
            <person name="Berlin A.M."/>
            <person name="Chapman S.B."/>
            <person name="Dewar J."/>
            <person name="Goldberg J."/>
            <person name="Griggs A."/>
            <person name="Gujja S."/>
            <person name="Hansen M."/>
            <person name="Howarth C."/>
            <person name="Imamovic A."/>
            <person name="Larimer J."/>
            <person name="McCowan C."/>
            <person name="Murphy C."/>
            <person name="Neiman D."/>
            <person name="Pearson M."/>
            <person name="Priest M."/>
            <person name="Roberts A."/>
            <person name="Saif S."/>
            <person name="Shea T."/>
            <person name="Sisk P."/>
            <person name="Sykes S."/>
            <person name="Wortman J."/>
            <person name="Nusbaum C."/>
            <person name="Birren B."/>
        </authorList>
    </citation>
    <scope>NUCLEOTIDE SEQUENCE [LARGE SCALE GENOMIC DNA]</scope>
    <source>
        <strain evidence="2">PRA339</strain>
    </source>
</reference>
<dbReference type="EMBL" id="KK365230">
    <property type="protein sequence ID" value="KCZ79785.1"/>
    <property type="molecule type" value="Genomic_DNA"/>
</dbReference>
<evidence type="ECO:0000313" key="1">
    <source>
        <dbReference type="EMBL" id="KCZ79785.1"/>
    </source>
</evidence>
<dbReference type="Proteomes" id="UP000030655">
    <property type="component" value="Unassembled WGS sequence"/>
</dbReference>
<dbReference type="VEuPathDB" id="MicrosporidiaDB:H312_02812"/>
<proteinExistence type="predicted"/>
<dbReference type="OrthoDB" id="2192877at2759"/>
<sequence>MKFGKQKYNKCHKVEGIWVWGMVERTNERRILLVTVDDRKSNTLQKIIISNVKIN</sequence>
<protein>
    <submittedName>
        <fullName evidence="1">Uncharacterized protein</fullName>
    </submittedName>
</protein>
<accession>A0A059EXX6</accession>
<evidence type="ECO:0000313" key="2">
    <source>
        <dbReference type="Proteomes" id="UP000030655"/>
    </source>
</evidence>